<organism evidence="3 4">
    <name type="scientific">Candidatus Azambacteria bacterium GW2011_GWC1_46_13</name>
    <dbReference type="NCBI Taxonomy" id="1618619"/>
    <lineage>
        <taxon>Bacteria</taxon>
        <taxon>Candidatus Azamiibacteriota</taxon>
    </lineage>
</organism>
<evidence type="ECO:0000313" key="3">
    <source>
        <dbReference type="EMBL" id="KKU20599.1"/>
    </source>
</evidence>
<feature type="transmembrane region" description="Helical" evidence="1">
    <location>
        <begin position="31"/>
        <end position="49"/>
    </location>
</feature>
<name>A0A0G1NJ62_9BACT</name>
<evidence type="ECO:0000256" key="1">
    <source>
        <dbReference type="SAM" id="Phobius"/>
    </source>
</evidence>
<protein>
    <recommendedName>
        <fullName evidence="2">LiaF transmembrane domain-containing protein</fullName>
    </recommendedName>
</protein>
<keyword evidence="1" id="KW-0812">Transmembrane</keyword>
<evidence type="ECO:0000313" key="4">
    <source>
        <dbReference type="Proteomes" id="UP000034569"/>
    </source>
</evidence>
<dbReference type="SUPFAM" id="SSF103481">
    <property type="entry name" value="Multidrug resistance efflux transporter EmrE"/>
    <property type="match status" value="1"/>
</dbReference>
<reference evidence="3 4" key="1">
    <citation type="journal article" date="2015" name="Nature">
        <title>rRNA introns, odd ribosomes, and small enigmatic genomes across a large radiation of phyla.</title>
        <authorList>
            <person name="Brown C.T."/>
            <person name="Hug L.A."/>
            <person name="Thomas B.C."/>
            <person name="Sharon I."/>
            <person name="Castelle C.J."/>
            <person name="Singh A."/>
            <person name="Wilkins M.J."/>
            <person name="Williams K.H."/>
            <person name="Banfield J.F."/>
        </authorList>
    </citation>
    <scope>NUCLEOTIDE SEQUENCE [LARGE SCALE GENOMIC DNA]</scope>
</reference>
<dbReference type="EMBL" id="LCLU01000044">
    <property type="protein sequence ID" value="KKU20599.1"/>
    <property type="molecule type" value="Genomic_DNA"/>
</dbReference>
<sequence>MKKYSHIFGVILVFLGFVFLMKNLGILTAPLWGILWPLIFIIIGAVLLGKKYEHSFSKWCPACVEWLKEEKEKKA</sequence>
<evidence type="ECO:0000259" key="2">
    <source>
        <dbReference type="Pfam" id="PF22570"/>
    </source>
</evidence>
<dbReference type="Proteomes" id="UP000034569">
    <property type="component" value="Unassembled WGS sequence"/>
</dbReference>
<dbReference type="Pfam" id="PF22570">
    <property type="entry name" value="LiaF-TM"/>
    <property type="match status" value="1"/>
</dbReference>
<proteinExistence type="predicted"/>
<feature type="transmembrane region" description="Helical" evidence="1">
    <location>
        <begin position="7"/>
        <end position="25"/>
    </location>
</feature>
<dbReference type="InterPro" id="IPR037185">
    <property type="entry name" value="EmrE-like"/>
</dbReference>
<keyword evidence="1" id="KW-1133">Transmembrane helix</keyword>
<dbReference type="InterPro" id="IPR054331">
    <property type="entry name" value="LiaF_TM"/>
</dbReference>
<gene>
    <name evidence="3" type="ORF">UX33_C0044G0006</name>
</gene>
<comment type="caution">
    <text evidence="3">The sequence shown here is derived from an EMBL/GenBank/DDBJ whole genome shotgun (WGS) entry which is preliminary data.</text>
</comment>
<dbReference type="AlphaFoldDB" id="A0A0G1NJ62"/>
<keyword evidence="1" id="KW-0472">Membrane</keyword>
<accession>A0A0G1NJ62</accession>
<feature type="domain" description="LiaF transmembrane" evidence="2">
    <location>
        <begin position="7"/>
        <end position="59"/>
    </location>
</feature>